<dbReference type="InterPro" id="IPR001466">
    <property type="entry name" value="Beta-lactam-related"/>
</dbReference>
<keyword evidence="1" id="KW-0812">Transmembrane</keyword>
<protein>
    <submittedName>
        <fullName evidence="3">CubicO group peptidase, beta-lactamase class C family</fullName>
    </submittedName>
</protein>
<keyword evidence="1" id="KW-1133">Transmembrane helix</keyword>
<reference evidence="3 4" key="1">
    <citation type="submission" date="2016-10" db="EMBL/GenBank/DDBJ databases">
        <authorList>
            <person name="de Groot N.N."/>
        </authorList>
    </citation>
    <scope>NUCLEOTIDE SEQUENCE [LARGE SCALE GENOMIC DNA]</scope>
    <source>
        <strain evidence="3 4">CGMCC 1.6291</strain>
    </source>
</reference>
<evidence type="ECO:0000259" key="2">
    <source>
        <dbReference type="Pfam" id="PF00144"/>
    </source>
</evidence>
<dbReference type="PANTHER" id="PTHR43283:SF7">
    <property type="entry name" value="BETA-LACTAMASE-RELATED DOMAIN-CONTAINING PROTEIN"/>
    <property type="match status" value="1"/>
</dbReference>
<dbReference type="Pfam" id="PF00144">
    <property type="entry name" value="Beta-lactamase"/>
    <property type="match status" value="1"/>
</dbReference>
<accession>A0A1H8U115</accession>
<dbReference type="PANTHER" id="PTHR43283">
    <property type="entry name" value="BETA-LACTAMASE-RELATED"/>
    <property type="match status" value="1"/>
</dbReference>
<dbReference type="AlphaFoldDB" id="A0A1H8U115"/>
<evidence type="ECO:0000313" key="4">
    <source>
        <dbReference type="Proteomes" id="UP000199657"/>
    </source>
</evidence>
<dbReference type="EMBL" id="FOEG01000005">
    <property type="protein sequence ID" value="SEO96338.1"/>
    <property type="molecule type" value="Genomic_DNA"/>
</dbReference>
<dbReference type="OrthoDB" id="9814204at2"/>
<evidence type="ECO:0000256" key="1">
    <source>
        <dbReference type="SAM" id="Phobius"/>
    </source>
</evidence>
<dbReference type="InterPro" id="IPR050789">
    <property type="entry name" value="Diverse_Enzym_Activities"/>
</dbReference>
<dbReference type="Proteomes" id="UP000199657">
    <property type="component" value="Unassembled WGS sequence"/>
</dbReference>
<dbReference type="InterPro" id="IPR012338">
    <property type="entry name" value="Beta-lactam/transpept-like"/>
</dbReference>
<gene>
    <name evidence="3" type="ORF">SAMN04488052_10560</name>
</gene>
<organism evidence="3 4">
    <name type="scientific">Aquisalimonas asiatica</name>
    <dbReference type="NCBI Taxonomy" id="406100"/>
    <lineage>
        <taxon>Bacteria</taxon>
        <taxon>Pseudomonadati</taxon>
        <taxon>Pseudomonadota</taxon>
        <taxon>Gammaproteobacteria</taxon>
        <taxon>Chromatiales</taxon>
        <taxon>Ectothiorhodospiraceae</taxon>
        <taxon>Aquisalimonas</taxon>
    </lineage>
</organism>
<proteinExistence type="predicted"/>
<name>A0A1H8U115_9GAMM</name>
<keyword evidence="1" id="KW-0472">Membrane</keyword>
<dbReference type="SUPFAM" id="SSF56601">
    <property type="entry name" value="beta-lactamase/transpeptidase-like"/>
    <property type="match status" value="1"/>
</dbReference>
<dbReference type="RefSeq" id="WP_091644243.1">
    <property type="nucleotide sequence ID" value="NZ_FOEG01000005.1"/>
</dbReference>
<feature type="domain" description="Beta-lactamase-related" evidence="2">
    <location>
        <begin position="55"/>
        <end position="336"/>
    </location>
</feature>
<dbReference type="Gene3D" id="3.40.710.10">
    <property type="entry name" value="DD-peptidase/beta-lactamase superfamily"/>
    <property type="match status" value="1"/>
</dbReference>
<keyword evidence="4" id="KW-1185">Reference proteome</keyword>
<sequence length="351" mass="38004">MTFDQCLRETPRRLVRWIGVAVGLVILGVAAGVSAGETRLERVEASAASMERLHSLLVLVDGEPRIERVFQGGDLETPVNIKSVSKTVLSALVGAAIQEGVLTGVDQSIADALGGRLPPDADPAVADITIGHLLSMQSGLERTSGANYGTWVASSDWVADALRRPMVGEPGGRMRYSTGNSHLLSAALVEQSGQTTLELARRWLGAPLNIRVPDWLRDPQGVHFGGNEMRLSPRALARFGELYRLGGEIGGQRILAEEWIDASWTPRGRSRFTNDAYGYGWFITDLNGHRAYYGWGFGGQMLYVVPDLRMTVVLISDPNPPSPGGAYRRQLERLVADQLIPAVQAHAASAE</sequence>
<feature type="transmembrane region" description="Helical" evidence="1">
    <location>
        <begin position="14"/>
        <end position="33"/>
    </location>
</feature>
<dbReference type="STRING" id="406100.SAMN04488052_10560"/>
<evidence type="ECO:0000313" key="3">
    <source>
        <dbReference type="EMBL" id="SEO96338.1"/>
    </source>
</evidence>